<dbReference type="PROSITE" id="PS50928">
    <property type="entry name" value="ABC_TM1"/>
    <property type="match status" value="1"/>
</dbReference>
<name>A0AAC9RPS0_9CLOT</name>
<proteinExistence type="inferred from homology"/>
<evidence type="ECO:0000313" key="12">
    <source>
        <dbReference type="Proteomes" id="UP000192478"/>
    </source>
</evidence>
<dbReference type="AlphaFoldDB" id="A0AAC9RPS0"/>
<evidence type="ECO:0000259" key="8">
    <source>
        <dbReference type="PROSITE" id="PS50928"/>
    </source>
</evidence>
<dbReference type="Proteomes" id="UP000192478">
    <property type="component" value="Chromosome"/>
</dbReference>
<feature type="transmembrane region" description="Helical" evidence="7">
    <location>
        <begin position="239"/>
        <end position="260"/>
    </location>
</feature>
<dbReference type="InterPro" id="IPR035906">
    <property type="entry name" value="MetI-like_sf"/>
</dbReference>
<evidence type="ECO:0000313" key="10">
    <source>
        <dbReference type="EMBL" id="ARE88085.1"/>
    </source>
</evidence>
<dbReference type="PANTHER" id="PTHR43744:SF12">
    <property type="entry name" value="ABC TRANSPORTER PERMEASE PROTEIN MG189-RELATED"/>
    <property type="match status" value="1"/>
</dbReference>
<dbReference type="EMBL" id="CP020559">
    <property type="protein sequence ID" value="ARE88085.1"/>
    <property type="molecule type" value="Genomic_DNA"/>
</dbReference>
<evidence type="ECO:0000256" key="4">
    <source>
        <dbReference type="ARBA" id="ARBA00022692"/>
    </source>
</evidence>
<dbReference type="Gene3D" id="1.10.3720.10">
    <property type="entry name" value="MetI-like"/>
    <property type="match status" value="1"/>
</dbReference>
<organism evidence="10 12">
    <name type="scientific">Clostridium formicaceticum</name>
    <dbReference type="NCBI Taxonomy" id="1497"/>
    <lineage>
        <taxon>Bacteria</taxon>
        <taxon>Bacillati</taxon>
        <taxon>Bacillota</taxon>
        <taxon>Clostridia</taxon>
        <taxon>Eubacteriales</taxon>
        <taxon>Clostridiaceae</taxon>
        <taxon>Clostridium</taxon>
    </lineage>
</organism>
<dbReference type="KEGG" id="cfm:BJL90_17640"/>
<evidence type="ECO:0000256" key="5">
    <source>
        <dbReference type="ARBA" id="ARBA00022989"/>
    </source>
</evidence>
<evidence type="ECO:0000256" key="1">
    <source>
        <dbReference type="ARBA" id="ARBA00004651"/>
    </source>
</evidence>
<keyword evidence="11" id="KW-1185">Reference proteome</keyword>
<evidence type="ECO:0000313" key="9">
    <source>
        <dbReference type="EMBL" id="AOY77517.1"/>
    </source>
</evidence>
<comment type="similarity">
    <text evidence="7">Belongs to the binding-protein-dependent transport system permease family.</text>
</comment>
<evidence type="ECO:0000313" key="11">
    <source>
        <dbReference type="Proteomes" id="UP000177894"/>
    </source>
</evidence>
<evidence type="ECO:0000256" key="7">
    <source>
        <dbReference type="RuleBase" id="RU363032"/>
    </source>
</evidence>
<keyword evidence="6 7" id="KW-0472">Membrane</keyword>
<dbReference type="InterPro" id="IPR000515">
    <property type="entry name" value="MetI-like"/>
</dbReference>
<keyword evidence="4 7" id="KW-0812">Transmembrane</keyword>
<evidence type="ECO:0000256" key="3">
    <source>
        <dbReference type="ARBA" id="ARBA00022475"/>
    </source>
</evidence>
<keyword evidence="2 7" id="KW-0813">Transport</keyword>
<dbReference type="GO" id="GO:0005886">
    <property type="term" value="C:plasma membrane"/>
    <property type="evidence" value="ECO:0007669"/>
    <property type="project" value="UniProtKB-SubCell"/>
</dbReference>
<sequence>MRLGKRWIQGIHICLLWTGAILVIMPFLWMLSTSLKAPYEVLQVPIRLLPEKLQWGNYVTVFQATPLLRYFLNSLVITTLGTIGTLLTTILAAFAFSKLNFLGRDILFSFLVATMIVPSEILLIPNFVTLSQLGWIDSYKALIVPYLASVFFVFLLRQCFLDIPKELHLTAKVDGCSDFKFLWYIMVPIASPAIATIGLLKIINSWNSFMWPLIVTNSQSMRTLPVALTYFQTEAGTSYHLLMAATTMILVPIFLSYLFLQKYIIEGIARGGTKG</sequence>
<feature type="domain" description="ABC transmembrane type-1" evidence="8">
    <location>
        <begin position="71"/>
        <end position="260"/>
    </location>
</feature>
<dbReference type="SUPFAM" id="SSF161098">
    <property type="entry name" value="MetI-like"/>
    <property type="match status" value="1"/>
</dbReference>
<feature type="transmembrane region" description="Helical" evidence="7">
    <location>
        <begin position="70"/>
        <end position="94"/>
    </location>
</feature>
<accession>A0AAC9RPS0</accession>
<gene>
    <name evidence="10" type="primary">araQ_2</name>
    <name evidence="9" type="ORF">BJL90_17640</name>
    <name evidence="10" type="ORF">CLFO_24860</name>
</gene>
<feature type="transmembrane region" description="Helical" evidence="7">
    <location>
        <begin position="181"/>
        <end position="203"/>
    </location>
</feature>
<evidence type="ECO:0000256" key="2">
    <source>
        <dbReference type="ARBA" id="ARBA00022448"/>
    </source>
</evidence>
<evidence type="ECO:0000256" key="6">
    <source>
        <dbReference type="ARBA" id="ARBA00023136"/>
    </source>
</evidence>
<dbReference type="Pfam" id="PF00528">
    <property type="entry name" value="BPD_transp_1"/>
    <property type="match status" value="1"/>
</dbReference>
<dbReference type="GO" id="GO:0055085">
    <property type="term" value="P:transmembrane transport"/>
    <property type="evidence" value="ECO:0007669"/>
    <property type="project" value="InterPro"/>
</dbReference>
<dbReference type="Proteomes" id="UP000177894">
    <property type="component" value="Chromosome"/>
</dbReference>
<feature type="transmembrane region" description="Helical" evidence="7">
    <location>
        <begin position="12"/>
        <end position="31"/>
    </location>
</feature>
<feature type="transmembrane region" description="Helical" evidence="7">
    <location>
        <begin position="106"/>
        <end position="127"/>
    </location>
</feature>
<keyword evidence="5 7" id="KW-1133">Transmembrane helix</keyword>
<comment type="subcellular location">
    <subcellularLocation>
        <location evidence="1 7">Cell membrane</location>
        <topology evidence="1 7">Multi-pass membrane protein</topology>
    </subcellularLocation>
</comment>
<dbReference type="RefSeq" id="WP_070971123.1">
    <property type="nucleotide sequence ID" value="NZ_CP017603.1"/>
</dbReference>
<dbReference type="EMBL" id="CP017603">
    <property type="protein sequence ID" value="AOY77517.1"/>
    <property type="molecule type" value="Genomic_DNA"/>
</dbReference>
<feature type="transmembrane region" description="Helical" evidence="7">
    <location>
        <begin position="139"/>
        <end position="160"/>
    </location>
</feature>
<dbReference type="CDD" id="cd06261">
    <property type="entry name" value="TM_PBP2"/>
    <property type="match status" value="1"/>
</dbReference>
<reference evidence="9 11" key="1">
    <citation type="submission" date="2016-10" db="EMBL/GenBank/DDBJ databases">
        <title>Complete Genome Sequence of Acetogen Clostridium formicoaceticum ATCC 27076.</title>
        <authorList>
            <person name="Bao T."/>
            <person name="Cheng C."/>
            <person name="Zhao J."/>
            <person name="Yang S.-T."/>
            <person name="Wang J."/>
            <person name="Wang M."/>
        </authorList>
    </citation>
    <scope>NUCLEOTIDE SEQUENCE [LARGE SCALE GENOMIC DNA]</scope>
    <source>
        <strain evidence="9 11">ATCC 27076</strain>
    </source>
</reference>
<reference evidence="10 12" key="2">
    <citation type="submission" date="2017-03" db="EMBL/GenBank/DDBJ databases">
        <title>Complete sequence of Clostridium formicaceticum DSM 92.</title>
        <authorList>
            <person name="Poehlein A."/>
            <person name="Karl M."/>
            <person name="Bengelsdorf F.R."/>
            <person name="Duerre P."/>
            <person name="Daniel R."/>
        </authorList>
    </citation>
    <scope>NUCLEOTIDE SEQUENCE [LARGE SCALE GENOMIC DNA]</scope>
    <source>
        <strain evidence="10 12">DSM 92</strain>
    </source>
</reference>
<dbReference type="PANTHER" id="PTHR43744">
    <property type="entry name" value="ABC TRANSPORTER PERMEASE PROTEIN MG189-RELATED-RELATED"/>
    <property type="match status" value="1"/>
</dbReference>
<protein>
    <submittedName>
        <fullName evidence="9">ABC transporter permease</fullName>
    </submittedName>
    <submittedName>
        <fullName evidence="10">L-arabinose transport system permease protein AraQ</fullName>
    </submittedName>
</protein>
<keyword evidence="3" id="KW-1003">Cell membrane</keyword>